<dbReference type="STRING" id="1576369.SAMN05421753_102226"/>
<evidence type="ECO:0000256" key="1">
    <source>
        <dbReference type="SAM" id="MobiDB-lite"/>
    </source>
</evidence>
<feature type="transmembrane region" description="Helical" evidence="2">
    <location>
        <begin position="12"/>
        <end position="34"/>
    </location>
</feature>
<feature type="compositionally biased region" description="Basic and acidic residues" evidence="1">
    <location>
        <begin position="350"/>
        <end position="364"/>
    </location>
</feature>
<evidence type="ECO:0000313" key="4">
    <source>
        <dbReference type="Proteomes" id="UP000199518"/>
    </source>
</evidence>
<reference evidence="4" key="1">
    <citation type="submission" date="2016-10" db="EMBL/GenBank/DDBJ databases">
        <authorList>
            <person name="Varghese N."/>
            <person name="Submissions S."/>
        </authorList>
    </citation>
    <scope>NUCLEOTIDE SEQUENCE [LARGE SCALE GENOMIC DNA]</scope>
    <source>
        <strain evidence="4">DSM 26348</strain>
    </source>
</reference>
<keyword evidence="4" id="KW-1185">Reference proteome</keyword>
<dbReference type="Proteomes" id="UP000199518">
    <property type="component" value="Unassembled WGS sequence"/>
</dbReference>
<dbReference type="RefSeq" id="WP_092047916.1">
    <property type="nucleotide sequence ID" value="NZ_FOQD01000002.1"/>
</dbReference>
<feature type="region of interest" description="Disordered" evidence="1">
    <location>
        <begin position="510"/>
        <end position="534"/>
    </location>
</feature>
<name>A0A1I3CCM6_9PLAN</name>
<evidence type="ECO:0000313" key="3">
    <source>
        <dbReference type="EMBL" id="SFH72314.1"/>
    </source>
</evidence>
<feature type="compositionally biased region" description="Basic and acidic residues" evidence="1">
    <location>
        <begin position="312"/>
        <end position="338"/>
    </location>
</feature>
<dbReference type="EMBL" id="FOQD01000002">
    <property type="protein sequence ID" value="SFH72314.1"/>
    <property type="molecule type" value="Genomic_DNA"/>
</dbReference>
<dbReference type="AlphaFoldDB" id="A0A1I3CCM6"/>
<feature type="compositionally biased region" description="Low complexity" evidence="1">
    <location>
        <begin position="280"/>
        <end position="298"/>
    </location>
</feature>
<gene>
    <name evidence="3" type="ORF">SAMN05421753_102226</name>
</gene>
<feature type="compositionally biased region" description="Pro residues" evidence="1">
    <location>
        <begin position="268"/>
        <end position="279"/>
    </location>
</feature>
<feature type="compositionally biased region" description="Basic and acidic residues" evidence="1">
    <location>
        <begin position="196"/>
        <end position="245"/>
    </location>
</feature>
<evidence type="ECO:0000256" key="2">
    <source>
        <dbReference type="SAM" id="Phobius"/>
    </source>
</evidence>
<keyword evidence="2" id="KW-0472">Membrane</keyword>
<keyword evidence="2" id="KW-0812">Transmembrane</keyword>
<protein>
    <submittedName>
        <fullName evidence="3">Uncharacterized protein</fullName>
    </submittedName>
</protein>
<keyword evidence="2" id="KW-1133">Transmembrane helix</keyword>
<feature type="region of interest" description="Disordered" evidence="1">
    <location>
        <begin position="178"/>
        <end position="364"/>
    </location>
</feature>
<proteinExistence type="predicted"/>
<sequence>MRRSPGNVKRGGWLAAGIIGLTVLFFPAFILSTWTKPASAQQDAPPQPAGPELSSSQQQLFRDYERFEKSLFDVAEQVRRKDPERAELLYRARSQSQEQNILAEMQTVAELLRSQAANGQPVSPQLGPAADRQQELVARLEAVLKVLQSLDERERVAAEIARVQELLKDTNRVIARQKDARAETQRGKNPQNSQDAQKKVNDEADRLAKKIDQQDAERNADQKSEEKKSDGSDSEPKSPDDKSQKPGENGKPSPSKPEKSKPGDSPSPSSPSQPSPSQPGEPQKPGEPQQGGEPSPGQQSPPQPPQPGQKQPGEKKAQQPEQKDSQKTAGREQLEQARQEMQQAIEELEQGNKDKATENQDDAVSRLEELKAQLEEILRQLREDERESYLTLLEARFQNMLKRQQHINKETLRVDAIGAEDRPRQNFASQADTLRKEQEDNALEAEKAAHLLKEEGSSVAFPEAVEQMHDNMRVVVSRLAKQETGKTTQLVEQLIVETLDEMIAALRKELEKKQDQKQQQGPQGQPGPPQDPSLVDQLAELKLIRSLQSQVNRLTKQIGTEVDTVTAGDPDQVKLIQDLRARQERIQEATYDLSVGRNQ</sequence>
<accession>A0A1I3CCM6</accession>
<dbReference type="OrthoDB" id="258964at2"/>
<organism evidence="3 4">
    <name type="scientific">Planctomicrobium piriforme</name>
    <dbReference type="NCBI Taxonomy" id="1576369"/>
    <lineage>
        <taxon>Bacteria</taxon>
        <taxon>Pseudomonadati</taxon>
        <taxon>Planctomycetota</taxon>
        <taxon>Planctomycetia</taxon>
        <taxon>Planctomycetales</taxon>
        <taxon>Planctomycetaceae</taxon>
        <taxon>Planctomicrobium</taxon>
    </lineage>
</organism>